<name>A0AAD8A566_DIPPU</name>
<feature type="compositionally biased region" description="Polar residues" evidence="2">
    <location>
        <begin position="23"/>
        <end position="33"/>
    </location>
</feature>
<feature type="region of interest" description="Disordered" evidence="2">
    <location>
        <begin position="111"/>
        <end position="136"/>
    </location>
</feature>
<feature type="compositionally biased region" description="Polar residues" evidence="2">
    <location>
        <begin position="112"/>
        <end position="133"/>
    </location>
</feature>
<feature type="coiled-coil region" evidence="1">
    <location>
        <begin position="213"/>
        <end position="242"/>
    </location>
</feature>
<evidence type="ECO:0000256" key="1">
    <source>
        <dbReference type="SAM" id="Coils"/>
    </source>
</evidence>
<evidence type="ECO:0000313" key="3">
    <source>
        <dbReference type="EMBL" id="KAJ9592641.1"/>
    </source>
</evidence>
<reference evidence="3" key="1">
    <citation type="journal article" date="2023" name="IScience">
        <title>Live-bearing cockroach genome reveals convergent evolutionary mechanisms linked to viviparity in insects and beyond.</title>
        <authorList>
            <person name="Fouks B."/>
            <person name="Harrison M.C."/>
            <person name="Mikhailova A.A."/>
            <person name="Marchal E."/>
            <person name="English S."/>
            <person name="Carruthers M."/>
            <person name="Jennings E.C."/>
            <person name="Chiamaka E.L."/>
            <person name="Frigard R.A."/>
            <person name="Pippel M."/>
            <person name="Attardo G.M."/>
            <person name="Benoit J.B."/>
            <person name="Bornberg-Bauer E."/>
            <person name="Tobe S.S."/>
        </authorList>
    </citation>
    <scope>NUCLEOTIDE SEQUENCE</scope>
    <source>
        <strain evidence="3">Stay&amp;Tobe</strain>
    </source>
</reference>
<sequence length="417" mass="45992">MKVHVCQPVKHSKDNCQELENVEQPSGNQQSPVLSKGNKLSKFGHNSTPDAKCTKSEGKNSPALIFSPYADEPIHDCVAAFERLQVLNEEPEKPAVRITRTKTRAMAKVEVATTSSEGANSKHNKNNESNAKNVVNEEPQKPAVRITRTKTRATAKAEATATSLSEDANSKNNKKNESNAKNVKKQTGNIIVGVENFISKPVTKPTLVDMKEMMEEEIKCRRAKNEEDIQKKEELLKLKTEEARSPYANEPIRDCVAAFENLQVVNEEPEKPAVRITRTKTRAMTKAETTTASSSEDANSKDNKNNESNAKNIYSQNLWKESRKSVAKAKKNSSKAQKHEVELNKEDSFTLSSSKYHTQQRVKNRSTPLSSSNIVNTNSASRPVGFSSSAGKFPNSITLSSSNSIVNTSSASRPVGF</sequence>
<dbReference type="Proteomes" id="UP001233999">
    <property type="component" value="Unassembled WGS sequence"/>
</dbReference>
<dbReference type="EMBL" id="JASPKZ010003821">
    <property type="protein sequence ID" value="KAJ9592641.1"/>
    <property type="molecule type" value="Genomic_DNA"/>
</dbReference>
<feature type="region of interest" description="Disordered" evidence="2">
    <location>
        <begin position="150"/>
        <end position="182"/>
    </location>
</feature>
<accession>A0AAD8A566</accession>
<evidence type="ECO:0000256" key="2">
    <source>
        <dbReference type="SAM" id="MobiDB-lite"/>
    </source>
</evidence>
<feature type="region of interest" description="Disordered" evidence="2">
    <location>
        <begin position="269"/>
        <end position="417"/>
    </location>
</feature>
<feature type="compositionally biased region" description="Low complexity" evidence="2">
    <location>
        <begin position="284"/>
        <end position="297"/>
    </location>
</feature>
<keyword evidence="1" id="KW-0175">Coiled coil</keyword>
<keyword evidence="4" id="KW-1185">Reference proteome</keyword>
<reference evidence="3" key="2">
    <citation type="submission" date="2023-05" db="EMBL/GenBank/DDBJ databases">
        <authorList>
            <person name="Fouks B."/>
        </authorList>
    </citation>
    <scope>NUCLEOTIDE SEQUENCE</scope>
    <source>
        <strain evidence="3">Stay&amp;Tobe</strain>
        <tissue evidence="3">Testes</tissue>
    </source>
</reference>
<feature type="region of interest" description="Disordered" evidence="2">
    <location>
        <begin position="19"/>
        <end position="60"/>
    </location>
</feature>
<gene>
    <name evidence="3" type="ORF">L9F63_015696</name>
</gene>
<feature type="compositionally biased region" description="Basic and acidic residues" evidence="2">
    <location>
        <begin position="337"/>
        <end position="348"/>
    </location>
</feature>
<proteinExistence type="predicted"/>
<feature type="compositionally biased region" description="Low complexity" evidence="2">
    <location>
        <begin position="395"/>
        <end position="417"/>
    </location>
</feature>
<feature type="compositionally biased region" description="Polar residues" evidence="2">
    <location>
        <begin position="306"/>
        <end position="319"/>
    </location>
</feature>
<protein>
    <submittedName>
        <fullName evidence="3">Uncharacterized protein</fullName>
    </submittedName>
</protein>
<feature type="non-terminal residue" evidence="3">
    <location>
        <position position="1"/>
    </location>
</feature>
<comment type="caution">
    <text evidence="3">The sequence shown here is derived from an EMBL/GenBank/DDBJ whole genome shotgun (WGS) entry which is preliminary data.</text>
</comment>
<feature type="compositionally biased region" description="Polar residues" evidence="2">
    <location>
        <begin position="365"/>
        <end position="390"/>
    </location>
</feature>
<dbReference type="AlphaFoldDB" id="A0AAD8A566"/>
<evidence type="ECO:0000313" key="4">
    <source>
        <dbReference type="Proteomes" id="UP001233999"/>
    </source>
</evidence>
<organism evidence="3 4">
    <name type="scientific">Diploptera punctata</name>
    <name type="common">Pacific beetle cockroach</name>
    <dbReference type="NCBI Taxonomy" id="6984"/>
    <lineage>
        <taxon>Eukaryota</taxon>
        <taxon>Metazoa</taxon>
        <taxon>Ecdysozoa</taxon>
        <taxon>Arthropoda</taxon>
        <taxon>Hexapoda</taxon>
        <taxon>Insecta</taxon>
        <taxon>Pterygota</taxon>
        <taxon>Neoptera</taxon>
        <taxon>Polyneoptera</taxon>
        <taxon>Dictyoptera</taxon>
        <taxon>Blattodea</taxon>
        <taxon>Blaberoidea</taxon>
        <taxon>Blaberidae</taxon>
        <taxon>Diplopterinae</taxon>
        <taxon>Diploptera</taxon>
    </lineage>
</organism>